<evidence type="ECO:0000256" key="1">
    <source>
        <dbReference type="ARBA" id="ARBA00022491"/>
    </source>
</evidence>
<dbReference type="Pfam" id="PF03444">
    <property type="entry name" value="WHD_HrcA"/>
    <property type="match status" value="1"/>
</dbReference>
<keyword evidence="3 5" id="KW-0346">Stress response</keyword>
<dbReference type="PIRSF" id="PIRSF005485">
    <property type="entry name" value="HrcA"/>
    <property type="match status" value="1"/>
</dbReference>
<dbReference type="InterPro" id="IPR029016">
    <property type="entry name" value="GAF-like_dom_sf"/>
</dbReference>
<dbReference type="AlphaFoldDB" id="A0A9D1CYX9"/>
<feature type="domain" description="Winged helix-turn-helix transcription repressor HrcA DNA-binding" evidence="7">
    <location>
        <begin position="2"/>
        <end position="57"/>
    </location>
</feature>
<proteinExistence type="inferred from homology"/>
<dbReference type="EMBL" id="DVFV01000098">
    <property type="protein sequence ID" value="HIQ91084.1"/>
    <property type="molecule type" value="Genomic_DNA"/>
</dbReference>
<feature type="domain" description="Heat-inducible transcription repressor HrcA C-terminal" evidence="6">
    <location>
        <begin position="103"/>
        <end position="315"/>
    </location>
</feature>
<evidence type="ECO:0000259" key="7">
    <source>
        <dbReference type="Pfam" id="PF03444"/>
    </source>
</evidence>
<dbReference type="InterPro" id="IPR036390">
    <property type="entry name" value="WH_DNA-bd_sf"/>
</dbReference>
<reference evidence="8" key="1">
    <citation type="submission" date="2020-10" db="EMBL/GenBank/DDBJ databases">
        <authorList>
            <person name="Gilroy R."/>
        </authorList>
    </citation>
    <scope>NUCLEOTIDE SEQUENCE</scope>
    <source>
        <strain evidence="8">CHK147-3167</strain>
    </source>
</reference>
<sequence>MITDRQKKLLKTIVENYIKTARPVSSKALCKRFKCSSATIRNEMASLEGLGLLQKTHTSSGRVPSDNGYRYYVDNIMKPEELSDEDVMRLGQIFSNNSLVLSDAISKSMEIVSELTNYTAIVLGRSSDDNRIAKVEVVPIDNNKMIAIVITDKGHVENRNVTIPDNISKDEVKRVIEIIDKLIIGVSLSDVAKVLEFEVKPVIDKAVKQHEALYNAFYNAFSDFGPKQSVMVRGTSNLLKEPEFDDVDKIRNILNKFDDHDFIRNIKEDDDGIKVYIGSENQIDEDISVIKTYFYKDGEEGTIALVGPKRMEYGRAEALLNYIKENIGR</sequence>
<dbReference type="GO" id="GO:0045892">
    <property type="term" value="P:negative regulation of DNA-templated transcription"/>
    <property type="evidence" value="ECO:0007669"/>
    <property type="project" value="UniProtKB-UniRule"/>
</dbReference>
<dbReference type="Proteomes" id="UP000886786">
    <property type="component" value="Unassembled WGS sequence"/>
</dbReference>
<dbReference type="HAMAP" id="MF_00081">
    <property type="entry name" value="HrcA"/>
    <property type="match status" value="1"/>
</dbReference>
<dbReference type="InterPro" id="IPR002571">
    <property type="entry name" value="HrcA"/>
</dbReference>
<reference evidence="8" key="2">
    <citation type="journal article" date="2021" name="PeerJ">
        <title>Extensive microbial diversity within the chicken gut microbiome revealed by metagenomics and culture.</title>
        <authorList>
            <person name="Gilroy R."/>
            <person name="Ravi A."/>
            <person name="Getino M."/>
            <person name="Pursley I."/>
            <person name="Horton D.L."/>
            <person name="Alikhan N.F."/>
            <person name="Baker D."/>
            <person name="Gharbi K."/>
            <person name="Hall N."/>
            <person name="Watson M."/>
            <person name="Adriaenssens E.M."/>
            <person name="Foster-Nyarko E."/>
            <person name="Jarju S."/>
            <person name="Secka A."/>
            <person name="Antonio M."/>
            <person name="Oren A."/>
            <person name="Chaudhuri R.R."/>
            <person name="La Ragione R."/>
            <person name="Hildebrand F."/>
            <person name="Pallen M.J."/>
        </authorList>
    </citation>
    <scope>NUCLEOTIDE SEQUENCE</scope>
    <source>
        <strain evidence="8">CHK147-3167</strain>
    </source>
</reference>
<dbReference type="Gene3D" id="3.30.390.60">
    <property type="entry name" value="Heat-inducible transcription repressor hrca homolog, domain 3"/>
    <property type="match status" value="1"/>
</dbReference>
<protein>
    <recommendedName>
        <fullName evidence="5">Heat-inducible transcription repressor HrcA</fullName>
    </recommendedName>
</protein>
<dbReference type="PANTHER" id="PTHR34824:SF1">
    <property type="entry name" value="HEAT-INDUCIBLE TRANSCRIPTION REPRESSOR HRCA"/>
    <property type="match status" value="1"/>
</dbReference>
<dbReference type="GO" id="GO:0003677">
    <property type="term" value="F:DNA binding"/>
    <property type="evidence" value="ECO:0007669"/>
    <property type="project" value="InterPro"/>
</dbReference>
<evidence type="ECO:0000259" key="6">
    <source>
        <dbReference type="Pfam" id="PF01628"/>
    </source>
</evidence>
<dbReference type="InterPro" id="IPR021153">
    <property type="entry name" value="HrcA_C"/>
</dbReference>
<evidence type="ECO:0000256" key="2">
    <source>
        <dbReference type="ARBA" id="ARBA00023015"/>
    </source>
</evidence>
<evidence type="ECO:0000256" key="4">
    <source>
        <dbReference type="ARBA" id="ARBA00023163"/>
    </source>
</evidence>
<evidence type="ECO:0000256" key="3">
    <source>
        <dbReference type="ARBA" id="ARBA00023016"/>
    </source>
</evidence>
<dbReference type="InterPro" id="IPR036388">
    <property type="entry name" value="WH-like_DNA-bd_sf"/>
</dbReference>
<comment type="similarity">
    <text evidence="5">Belongs to the HrcA family.</text>
</comment>
<dbReference type="Gene3D" id="3.30.450.40">
    <property type="match status" value="1"/>
</dbReference>
<dbReference type="SUPFAM" id="SSF55781">
    <property type="entry name" value="GAF domain-like"/>
    <property type="match status" value="1"/>
</dbReference>
<dbReference type="Gene3D" id="1.10.10.10">
    <property type="entry name" value="Winged helix-like DNA-binding domain superfamily/Winged helix DNA-binding domain"/>
    <property type="match status" value="1"/>
</dbReference>
<dbReference type="Pfam" id="PF01628">
    <property type="entry name" value="HrcA"/>
    <property type="match status" value="1"/>
</dbReference>
<evidence type="ECO:0000313" key="8">
    <source>
        <dbReference type="EMBL" id="HIQ91084.1"/>
    </source>
</evidence>
<accession>A0A9D1CYX9</accession>
<dbReference type="NCBIfam" id="TIGR00331">
    <property type="entry name" value="hrcA"/>
    <property type="match status" value="1"/>
</dbReference>
<comment type="function">
    <text evidence="5">Negative regulator of class I heat shock genes (grpE-dnaK-dnaJ and groELS operons). Prevents heat-shock induction of these operons.</text>
</comment>
<evidence type="ECO:0000256" key="5">
    <source>
        <dbReference type="HAMAP-Rule" id="MF_00081"/>
    </source>
</evidence>
<name>A0A9D1CYX9_9FIRM</name>
<comment type="caution">
    <text evidence="8">The sequence shown here is derived from an EMBL/GenBank/DDBJ whole genome shotgun (WGS) entry which is preliminary data.</text>
</comment>
<dbReference type="SUPFAM" id="SSF46785">
    <property type="entry name" value="Winged helix' DNA-binding domain"/>
    <property type="match status" value="1"/>
</dbReference>
<organism evidence="8 9">
    <name type="scientific">Candidatus Coprosoma intestinipullorum</name>
    <dbReference type="NCBI Taxonomy" id="2840752"/>
    <lineage>
        <taxon>Bacteria</taxon>
        <taxon>Bacillati</taxon>
        <taxon>Bacillota</taxon>
        <taxon>Bacillota incertae sedis</taxon>
        <taxon>Candidatus Coprosoma</taxon>
    </lineage>
</organism>
<keyword evidence="1 5" id="KW-0678">Repressor</keyword>
<dbReference type="InterPro" id="IPR023120">
    <property type="entry name" value="WHTH_transcript_rep_HrcA_IDD"/>
</dbReference>
<dbReference type="PANTHER" id="PTHR34824">
    <property type="entry name" value="HEAT-INDUCIBLE TRANSCRIPTION REPRESSOR HRCA"/>
    <property type="match status" value="1"/>
</dbReference>
<keyword evidence="2 5" id="KW-0805">Transcription regulation</keyword>
<evidence type="ECO:0000313" key="9">
    <source>
        <dbReference type="Proteomes" id="UP000886786"/>
    </source>
</evidence>
<dbReference type="InterPro" id="IPR005104">
    <property type="entry name" value="WHTH_HrcA_DNA-bd"/>
</dbReference>
<keyword evidence="4 5" id="KW-0804">Transcription</keyword>
<gene>
    <name evidence="5 8" type="primary">hrcA</name>
    <name evidence="8" type="ORF">IAB27_05635</name>
</gene>